<evidence type="ECO:0000256" key="4">
    <source>
        <dbReference type="ARBA" id="ARBA00008535"/>
    </source>
</evidence>
<dbReference type="UniPathway" id="UPA00610">
    <property type="reaction ID" value="UER00666"/>
</dbReference>
<evidence type="ECO:0000259" key="13">
    <source>
        <dbReference type="PROSITE" id="PS51720"/>
    </source>
</evidence>
<comment type="cofactor">
    <cofactor evidence="1">
        <name>Mg(2+)</name>
        <dbReference type="ChEBI" id="CHEBI:18420"/>
    </cofactor>
</comment>
<dbReference type="Gene3D" id="3.40.50.300">
    <property type="entry name" value="P-loop containing nucleotide triphosphate hydrolases"/>
    <property type="match status" value="1"/>
</dbReference>
<dbReference type="InParanoid" id="K1QHT0"/>
<dbReference type="HOGENOM" id="CLU_328528_0_0_1"/>
<dbReference type="InterPro" id="IPR008181">
    <property type="entry name" value="dUTPase"/>
</dbReference>
<evidence type="ECO:0000256" key="5">
    <source>
        <dbReference type="ARBA" id="ARBA00012379"/>
    </source>
</evidence>
<reference evidence="14" key="1">
    <citation type="journal article" date="2012" name="Nature">
        <title>The oyster genome reveals stress adaptation and complexity of shell formation.</title>
        <authorList>
            <person name="Zhang G."/>
            <person name="Fang X."/>
            <person name="Guo X."/>
            <person name="Li L."/>
            <person name="Luo R."/>
            <person name="Xu F."/>
            <person name="Yang P."/>
            <person name="Zhang L."/>
            <person name="Wang X."/>
            <person name="Qi H."/>
            <person name="Xiong Z."/>
            <person name="Que H."/>
            <person name="Xie Y."/>
            <person name="Holland P.W."/>
            <person name="Paps J."/>
            <person name="Zhu Y."/>
            <person name="Wu F."/>
            <person name="Chen Y."/>
            <person name="Wang J."/>
            <person name="Peng C."/>
            <person name="Meng J."/>
            <person name="Yang L."/>
            <person name="Liu J."/>
            <person name="Wen B."/>
            <person name="Zhang N."/>
            <person name="Huang Z."/>
            <person name="Zhu Q."/>
            <person name="Feng Y."/>
            <person name="Mount A."/>
            <person name="Hedgecock D."/>
            <person name="Xu Z."/>
            <person name="Liu Y."/>
            <person name="Domazet-Loso T."/>
            <person name="Du Y."/>
            <person name="Sun X."/>
            <person name="Zhang S."/>
            <person name="Liu B."/>
            <person name="Cheng P."/>
            <person name="Jiang X."/>
            <person name="Li J."/>
            <person name="Fan D."/>
            <person name="Wang W."/>
            <person name="Fu W."/>
            <person name="Wang T."/>
            <person name="Wang B."/>
            <person name="Zhang J."/>
            <person name="Peng Z."/>
            <person name="Li Y."/>
            <person name="Li N."/>
            <person name="Wang J."/>
            <person name="Chen M."/>
            <person name="He Y."/>
            <person name="Tan F."/>
            <person name="Song X."/>
            <person name="Zheng Q."/>
            <person name="Huang R."/>
            <person name="Yang H."/>
            <person name="Du X."/>
            <person name="Chen L."/>
            <person name="Yang M."/>
            <person name="Gaffney P.M."/>
            <person name="Wang S."/>
            <person name="Luo L."/>
            <person name="She Z."/>
            <person name="Ming Y."/>
            <person name="Huang W."/>
            <person name="Zhang S."/>
            <person name="Huang B."/>
            <person name="Zhang Y."/>
            <person name="Qu T."/>
            <person name="Ni P."/>
            <person name="Miao G."/>
            <person name="Wang J."/>
            <person name="Wang Q."/>
            <person name="Steinberg C.E."/>
            <person name="Wang H."/>
            <person name="Li N."/>
            <person name="Qian L."/>
            <person name="Zhang G."/>
            <person name="Li Y."/>
            <person name="Yang H."/>
            <person name="Liu X."/>
            <person name="Wang J."/>
            <person name="Yin Y."/>
            <person name="Wang J."/>
        </authorList>
    </citation>
    <scope>NUCLEOTIDE SEQUENCE [LARGE SCALE GENOMIC DNA]</scope>
    <source>
        <strain evidence="14">05x7-T-G4-1.051#20</strain>
    </source>
</reference>
<dbReference type="InterPro" id="IPR033704">
    <property type="entry name" value="dUTPase_trimeric"/>
</dbReference>
<organism evidence="14">
    <name type="scientific">Magallana gigas</name>
    <name type="common">Pacific oyster</name>
    <name type="synonym">Crassostrea gigas</name>
    <dbReference type="NCBI Taxonomy" id="29159"/>
    <lineage>
        <taxon>Eukaryota</taxon>
        <taxon>Metazoa</taxon>
        <taxon>Spiralia</taxon>
        <taxon>Lophotrochozoa</taxon>
        <taxon>Mollusca</taxon>
        <taxon>Bivalvia</taxon>
        <taxon>Autobranchia</taxon>
        <taxon>Pteriomorphia</taxon>
        <taxon>Ostreida</taxon>
        <taxon>Ostreoidea</taxon>
        <taxon>Ostreidae</taxon>
        <taxon>Magallana</taxon>
    </lineage>
</organism>
<dbReference type="InterPro" id="IPR036157">
    <property type="entry name" value="dUTPase-like_sf"/>
</dbReference>
<feature type="region of interest" description="Disordered" evidence="12">
    <location>
        <begin position="836"/>
        <end position="875"/>
    </location>
</feature>
<evidence type="ECO:0000256" key="7">
    <source>
        <dbReference type="ARBA" id="ARBA00022801"/>
    </source>
</evidence>
<dbReference type="SUPFAM" id="SSF52540">
    <property type="entry name" value="P-loop containing nucleoside triphosphate hydrolases"/>
    <property type="match status" value="1"/>
</dbReference>
<dbReference type="InterPro" id="IPR027417">
    <property type="entry name" value="P-loop_NTPase"/>
</dbReference>
<dbReference type="NCBIfam" id="TIGR00576">
    <property type="entry name" value="dut"/>
    <property type="match status" value="1"/>
</dbReference>
<comment type="function">
    <text evidence="11">Catalyzes the cleavage of 2'-deoxyuridine 5'-triphosphate (dUTP) into 2'-deoxyuridine 5'-monophosphate (dUMP) and inorganic pyrophosphate and through its action efficiently prevents uracil misincorporation into DNA and at the same time provides dUMP, the substrate for de novo thymidylate biosynthesis. Inhibits peroxisome proliferator-activated receptor (PPAR) activity by binding of its N-terminal to PPAR, preventing the latter's dimerization with retinoid X receptor. Essential for embryonic development.</text>
</comment>
<name>K1QHT0_MAGGI</name>
<feature type="domain" description="AIG1-type G" evidence="13">
    <location>
        <begin position="526"/>
        <end position="744"/>
    </location>
</feature>
<dbReference type="InterPro" id="IPR006703">
    <property type="entry name" value="G_AIG1"/>
</dbReference>
<dbReference type="EMBL" id="JH817906">
    <property type="protein sequence ID" value="EKC30714.1"/>
    <property type="molecule type" value="Genomic_DNA"/>
</dbReference>
<dbReference type="GO" id="GO:0005525">
    <property type="term" value="F:GTP binding"/>
    <property type="evidence" value="ECO:0007669"/>
    <property type="project" value="InterPro"/>
</dbReference>
<keyword evidence="9" id="KW-0546">Nucleotide metabolism</keyword>
<evidence type="ECO:0000256" key="1">
    <source>
        <dbReference type="ARBA" id="ARBA00001946"/>
    </source>
</evidence>
<evidence type="ECO:0000256" key="12">
    <source>
        <dbReference type="SAM" id="MobiDB-lite"/>
    </source>
</evidence>
<accession>K1QHT0</accession>
<keyword evidence="8" id="KW-0460">Magnesium</keyword>
<keyword evidence="6" id="KW-0547">Nucleotide-binding</keyword>
<dbReference type="Pfam" id="PF00692">
    <property type="entry name" value="dUTPase"/>
    <property type="match status" value="1"/>
</dbReference>
<feature type="compositionally biased region" description="Basic and acidic residues" evidence="12">
    <location>
        <begin position="349"/>
        <end position="360"/>
    </location>
</feature>
<evidence type="ECO:0000256" key="10">
    <source>
        <dbReference type="ARBA" id="ARBA00047686"/>
    </source>
</evidence>
<dbReference type="InterPro" id="IPR029054">
    <property type="entry name" value="dUTPase-like"/>
</dbReference>
<comment type="similarity">
    <text evidence="3">Belongs to the dUTPase family.</text>
</comment>
<dbReference type="CDD" id="cd07557">
    <property type="entry name" value="trimeric_dUTPase"/>
    <property type="match status" value="1"/>
</dbReference>
<dbReference type="GO" id="GO:0004170">
    <property type="term" value="F:dUTP diphosphatase activity"/>
    <property type="evidence" value="ECO:0007669"/>
    <property type="project" value="UniProtKB-EC"/>
</dbReference>
<dbReference type="PANTHER" id="PTHR11241">
    <property type="entry name" value="DEOXYURIDINE 5'-TRIPHOSPHATE NUCLEOTIDOHYDROLASE"/>
    <property type="match status" value="1"/>
</dbReference>
<evidence type="ECO:0000256" key="2">
    <source>
        <dbReference type="ARBA" id="ARBA00005142"/>
    </source>
</evidence>
<dbReference type="GO" id="GO:0046081">
    <property type="term" value="P:dUTP catabolic process"/>
    <property type="evidence" value="ECO:0007669"/>
    <property type="project" value="InterPro"/>
</dbReference>
<evidence type="ECO:0000256" key="11">
    <source>
        <dbReference type="ARBA" id="ARBA00057946"/>
    </source>
</evidence>
<gene>
    <name evidence="14" type="ORF">CGI_10019949</name>
</gene>
<dbReference type="AlphaFoldDB" id="K1QHT0"/>
<dbReference type="Pfam" id="PF04548">
    <property type="entry name" value="AIG1"/>
    <property type="match status" value="1"/>
</dbReference>
<dbReference type="GO" id="GO:0006226">
    <property type="term" value="P:dUMP biosynthetic process"/>
    <property type="evidence" value="ECO:0007669"/>
    <property type="project" value="UniProtKB-UniPathway"/>
</dbReference>
<dbReference type="NCBIfam" id="NF001862">
    <property type="entry name" value="PRK00601.1"/>
    <property type="match status" value="1"/>
</dbReference>
<dbReference type="PANTHER" id="PTHR11241:SF0">
    <property type="entry name" value="DEOXYURIDINE 5'-TRIPHOSPHATE NUCLEOTIDOHYDROLASE"/>
    <property type="match status" value="1"/>
</dbReference>
<dbReference type="GO" id="GO:0000287">
    <property type="term" value="F:magnesium ion binding"/>
    <property type="evidence" value="ECO:0007669"/>
    <property type="project" value="InterPro"/>
</dbReference>
<dbReference type="EC" id="3.6.1.23" evidence="5"/>
<evidence type="ECO:0000256" key="6">
    <source>
        <dbReference type="ARBA" id="ARBA00022741"/>
    </source>
</evidence>
<comment type="similarity">
    <text evidence="4">Belongs to the TRAFAC class TrmE-Era-EngA-EngB-Septin-like GTPase superfamily. AIG1/Toc34/Toc159-like paraseptin GTPase family. IAN subfamily.</text>
</comment>
<dbReference type="PROSITE" id="PS51720">
    <property type="entry name" value="G_AIG1"/>
    <property type="match status" value="1"/>
</dbReference>
<feature type="region of interest" description="Disordered" evidence="12">
    <location>
        <begin position="349"/>
        <end position="370"/>
    </location>
</feature>
<evidence type="ECO:0000256" key="8">
    <source>
        <dbReference type="ARBA" id="ARBA00022842"/>
    </source>
</evidence>
<proteinExistence type="inferred from homology"/>
<sequence>MSAVENKENIQEPPNKKLCKMPVESVMMQFAKLSKNAFSPTRGSKLAAGYDLYSAYDYIVPAKGKVIAKTDIQIALPNGCYGRVAPRSGLAAKHFIDVGAGVIDQDYRGNVGVVLFNHADQDFEVKKGDRIAQLICERIYIPELQECQDLDKTDRGDGGFGMETQQEDLCCLSNEENRASPDVPHTETGKTIQITEDGQYSSVKMTVRDIKGNGIDVNIYCESNEAEKTLSDDIINLTSQNDGLQETIPAATSEKIEMNEEIYTSFVNTELNKKTYDVVEIQEDVTDCLIVGFKDEETRSDDLCADRCTTPQDRITKDSELCKKTYDVVETQENVTDCLSFGIKHEETRSDDLSADRGKTPQDQITKESPCIPPVEKLKTKTNETNEAIIQDEKKTKTDGHEGNHTVEFMDLRIRNIINDHDIQPTCNPQVKTEKQEENQHSLDVNSRHAADYRDGNTNKCKSKEILNANASTPQFLAGEDAYISGPCLAQNLQTCKSFSSLPIDKTEENSHLDSKILKQIKEVDSKPVRIVLIGQTGTGISSTGNTILGTEKFSTDSSFISCTSKPQKESCTYNGQILEVIDTPGLYDTSKTEEIVKRDLKLCLEMTSPGPHVFLIIISVGRITEQEKYTLKYMSEMFGDEDFLNHTILVITRKEDLDPELDTDDEDEDHDVSDQLKTFIQDSEDLTRIVKQCGDRCLAVSNSGLVQSNKRRRDAHGIIQSVYKLIDKNKGVCYSNDMFKELERQKEILRKEEELKKQRLAEIYEREEKKRQMQIKIRKENIQKLEKEIEKMAKEDHKSKLDDLNQDLKRELEELEAENKEKSRRRQERIEQMRREIEDLEDESEDLDNEITRSQIKPVHVKSSSKRNSTCRIM</sequence>
<comment type="catalytic activity">
    <reaction evidence="10">
        <text>dUTP + H2O = dUMP + diphosphate + H(+)</text>
        <dbReference type="Rhea" id="RHEA:10248"/>
        <dbReference type="ChEBI" id="CHEBI:15377"/>
        <dbReference type="ChEBI" id="CHEBI:15378"/>
        <dbReference type="ChEBI" id="CHEBI:33019"/>
        <dbReference type="ChEBI" id="CHEBI:61555"/>
        <dbReference type="ChEBI" id="CHEBI:246422"/>
        <dbReference type="EC" id="3.6.1.23"/>
    </reaction>
</comment>
<keyword evidence="7 14" id="KW-0378">Hydrolase</keyword>
<evidence type="ECO:0000313" key="14">
    <source>
        <dbReference type="EMBL" id="EKC30714.1"/>
    </source>
</evidence>
<evidence type="ECO:0000256" key="9">
    <source>
        <dbReference type="ARBA" id="ARBA00023080"/>
    </source>
</evidence>
<comment type="pathway">
    <text evidence="2">Pyrimidine metabolism; dUMP biosynthesis; dUMP from dCTP (dUTP route): step 2/2.</text>
</comment>
<dbReference type="SUPFAM" id="SSF51283">
    <property type="entry name" value="dUTPase-like"/>
    <property type="match status" value="1"/>
</dbReference>
<dbReference type="FunFam" id="3.40.50.300:FF:000366">
    <property type="entry name" value="GTPase, IMAP family member 2"/>
    <property type="match status" value="1"/>
</dbReference>
<feature type="compositionally biased region" description="Acidic residues" evidence="12">
    <location>
        <begin position="839"/>
        <end position="850"/>
    </location>
</feature>
<protein>
    <recommendedName>
        <fullName evidence="5">dUTP diphosphatase</fullName>
        <ecNumber evidence="5">3.6.1.23</ecNumber>
    </recommendedName>
</protein>
<dbReference type="FunFam" id="2.70.40.10:FF:000004">
    <property type="entry name" value="Deoxyuridine triphosphatase"/>
    <property type="match status" value="1"/>
</dbReference>
<evidence type="ECO:0000256" key="3">
    <source>
        <dbReference type="ARBA" id="ARBA00006581"/>
    </source>
</evidence>
<dbReference type="Gene3D" id="2.70.40.10">
    <property type="match status" value="1"/>
</dbReference>